<evidence type="ECO:0000259" key="5">
    <source>
        <dbReference type="PROSITE" id="PS50109"/>
    </source>
</evidence>
<proteinExistence type="predicted"/>
<dbReference type="SUPFAM" id="SSF52540">
    <property type="entry name" value="P-loop containing nucleoside triphosphate hydrolases"/>
    <property type="match status" value="1"/>
</dbReference>
<dbReference type="Gene3D" id="3.30.450.40">
    <property type="match status" value="1"/>
</dbReference>
<dbReference type="InterPro" id="IPR029016">
    <property type="entry name" value="GAF-like_dom_sf"/>
</dbReference>
<keyword evidence="3" id="KW-0597">Phosphoprotein</keyword>
<dbReference type="InterPro" id="IPR053159">
    <property type="entry name" value="Hybrid_Histidine_Kinase"/>
</dbReference>
<dbReference type="InterPro" id="IPR000719">
    <property type="entry name" value="Prot_kinase_dom"/>
</dbReference>
<dbReference type="SUPFAM" id="SSF56112">
    <property type="entry name" value="Protein kinase-like (PK-like)"/>
    <property type="match status" value="1"/>
</dbReference>
<evidence type="ECO:0000259" key="4">
    <source>
        <dbReference type="PROSITE" id="PS50011"/>
    </source>
</evidence>
<dbReference type="SMART" id="SM00065">
    <property type="entry name" value="GAF"/>
    <property type="match status" value="1"/>
</dbReference>
<reference evidence="6 7" key="1">
    <citation type="submission" date="2018-06" db="EMBL/GenBank/DDBJ databases">
        <title>Rhizobium wuzhouense sp. nov., isolated from roots of Oryza officinalis.</title>
        <authorList>
            <person name="Yuan T."/>
        </authorList>
    </citation>
    <scope>NUCLEOTIDE SEQUENCE [LARGE SCALE GENOMIC DNA]</scope>
    <source>
        <strain evidence="6 7">W44</strain>
    </source>
</reference>
<dbReference type="InterPro" id="IPR011990">
    <property type="entry name" value="TPR-like_helical_dom_sf"/>
</dbReference>
<dbReference type="InterPro" id="IPR036097">
    <property type="entry name" value="HisK_dim/P_sf"/>
</dbReference>
<dbReference type="Gene3D" id="1.10.287.130">
    <property type="match status" value="1"/>
</dbReference>
<feature type="domain" description="Histidine kinase" evidence="5">
    <location>
        <begin position="1467"/>
        <end position="1681"/>
    </location>
</feature>
<organism evidence="6 7">
    <name type="scientific">Rhizobium wuzhouense</name>
    <dbReference type="NCBI Taxonomy" id="1986026"/>
    <lineage>
        <taxon>Bacteria</taxon>
        <taxon>Pseudomonadati</taxon>
        <taxon>Pseudomonadota</taxon>
        <taxon>Alphaproteobacteria</taxon>
        <taxon>Hyphomicrobiales</taxon>
        <taxon>Rhizobiaceae</taxon>
        <taxon>Rhizobium/Agrobacterium group</taxon>
        <taxon>Rhizobium</taxon>
    </lineage>
</organism>
<dbReference type="EC" id="2.7.13.3" evidence="2"/>
<name>A0ABX5NYM4_9HYPH</name>
<dbReference type="Pfam" id="PF01590">
    <property type="entry name" value="GAF"/>
    <property type="match status" value="1"/>
</dbReference>
<dbReference type="EMBL" id="QJRY01000001">
    <property type="protein sequence ID" value="PYB77388.1"/>
    <property type="molecule type" value="Genomic_DNA"/>
</dbReference>
<dbReference type="SUPFAM" id="SSF47384">
    <property type="entry name" value="Homodimeric domain of signal transducing histidine kinase"/>
    <property type="match status" value="1"/>
</dbReference>
<dbReference type="InterPro" id="IPR011009">
    <property type="entry name" value="Kinase-like_dom_sf"/>
</dbReference>
<dbReference type="PANTHER" id="PTHR43642:SF1">
    <property type="entry name" value="HYBRID SIGNAL TRANSDUCTION HISTIDINE KINASE G"/>
    <property type="match status" value="1"/>
</dbReference>
<dbReference type="SUPFAM" id="SSF48452">
    <property type="entry name" value="TPR-like"/>
    <property type="match status" value="1"/>
</dbReference>
<gene>
    <name evidence="6" type="ORF">DMY87_03220</name>
</gene>
<dbReference type="PANTHER" id="PTHR43642">
    <property type="entry name" value="HYBRID SIGNAL TRANSDUCTION HISTIDINE KINASE G"/>
    <property type="match status" value="1"/>
</dbReference>
<dbReference type="InterPro" id="IPR003594">
    <property type="entry name" value="HATPase_dom"/>
</dbReference>
<sequence>METLDEAWLRGSTRVAVWQAASVNLYRLSQGSAAWDALILPRDRDGVRSSQADARMRRYPNADGWLDTPVAILEEAEHRVLVFDTASLVLKLQSPSPAPLADFLPLALYMARTLSAAHAAGAPLGSLHPIDFAVDGHGGLRLRTMPATASAQTLGVIDEIIYRAPEQLRPVAPQYDGRSDLYALGMILFRHLTGIFPLAANSPVEWRHAHLALAPMDASSMFSDLPPVIGQILKRLLAKEPTARYQTALALEVDLARCEQEWRENRTIGDFEIGCVDTPFAQLGTSALFGRGEEEQILANVLDRFLDHGKPSMISVHGQPGVGKSSLIQSLGKGAAEQALFLQGKSDQHQSELPYAPIVQAISAFIDEAMRADHLTLASVRKALARELQGNAALLVDLLPSMEILTGPQSTRTEITGQLVQLRLQRALRAVLSVAAATIKPLVLFLDDIQWADEATRSFLSVLVSEPVTGLLLIVARRDQSGEAQALSERLLADARISMTELAELYLSPLSLQSTRQMLDTIFSDAPDGLADLAETLHEKTGGNPFYLRRLLQALVQDGVVYFSPDQRAWLCRVEDVSRYPASENIISFVTARLEKEGAQALRLLQTMACIGPEAEQAVLASALSLSPESLAQLAAPLARSGFVVLSPAKLSFAHDRIQEAAYSLMDAEERRARHLHLVDVMMSLSDGSTNASAFAVANQIEQCRDEHLQIEKRKLFVDALLVALVHARRSAAFGQAVRYGETAVSLIKDDLWAEDYALCFRAHILLCEALLGAASLEAAESRLNDLLQYARSALDRSAVFRLRANLLTLKSDYEGSIDEALLGLDELGVKLARGSTEAEQEEAYRAIRRGLDGRRISDLEHMPVMDDPRIRAAMSLLAPLISSVFTTDGLRFLHLAKMVELTLDHGASPESPHGLAWFGAIISDKYDAYADGLEFCLAARALVDKYGFEEHRTSVLLAVDQVAPWTQSLPYALERVREALDAAHAAGDVGWMCYARNHLVSDLIAMGEEIPNIRREAEESIAVTRRFGYTDIEHILAAQLRLVVDLAEGPGESRSSASLTQSAPVVSATTAFWVAFYDGTSLYYNGAYAPAVEKLRAADALSIFLLAHIDTGFCKFYLGLALAALEQGRSAENRDDHRLAEVRARLALWADLNPLNFADKLLLLDAEIARSKRSYAEALVLYEKAAAAARSSRFEHEHALALERAGACCLEMGNRIGANAYLSLASEAYERWGAGHKARSLRTALTLEATRRPSAAQGLTSAAGDLDTVLGTSLALSEEIVLDRVIETLMTRMLVHAGANRGLLLKIADGKLEAEASAWTEGDSVRVSTIDPDRYGISPPYSVIDRALQTRTPFVISGSDFAAWAADKVPGTGRSILCVPLLRRGELTGLLCLQNDYLEGVFAADTVALLKLLASQAAISLENARLYTRLLQENELRSRSEQALAGARAELEKNARLTLLGGIAASVTHELGQPLSAIASNAGAGLRWLSRAEPDIPETLSVLTEIETSVTRAHDIIRALRALSKQAPKVEQPVDIDDVIQEVLRIARSEISNHGTEVRLDLAAGGAVVWGDATQLKQVVLNLLHNGMEAMNDIPERRRTIDIVSKCTSSEILVTVRDFGKGIAPEIASQIFEPMFTTKTTGMGMGLAICKSIIEAHHGVLTAAAEPIGTSFSFVIPLSSRADA</sequence>
<comment type="catalytic activity">
    <reaction evidence="1">
        <text>ATP + protein L-histidine = ADP + protein N-phospho-L-histidine.</text>
        <dbReference type="EC" id="2.7.13.3"/>
    </reaction>
</comment>
<evidence type="ECO:0000313" key="7">
    <source>
        <dbReference type="Proteomes" id="UP000247536"/>
    </source>
</evidence>
<dbReference type="InterPro" id="IPR027417">
    <property type="entry name" value="P-loop_NTPase"/>
</dbReference>
<evidence type="ECO:0000256" key="2">
    <source>
        <dbReference type="ARBA" id="ARBA00012438"/>
    </source>
</evidence>
<dbReference type="Proteomes" id="UP000247536">
    <property type="component" value="Unassembled WGS sequence"/>
</dbReference>
<protein>
    <recommendedName>
        <fullName evidence="2">histidine kinase</fullName>
        <ecNumber evidence="2">2.7.13.3</ecNumber>
    </recommendedName>
</protein>
<dbReference type="PRINTS" id="PR00344">
    <property type="entry name" value="BCTRLSENSOR"/>
</dbReference>
<dbReference type="CDD" id="cd00082">
    <property type="entry name" value="HisKA"/>
    <property type="match status" value="1"/>
</dbReference>
<accession>A0ABX5NYM4</accession>
<dbReference type="InterPro" id="IPR005467">
    <property type="entry name" value="His_kinase_dom"/>
</dbReference>
<evidence type="ECO:0000256" key="3">
    <source>
        <dbReference type="ARBA" id="ARBA00022553"/>
    </source>
</evidence>
<dbReference type="InterPro" id="IPR003661">
    <property type="entry name" value="HisK_dim/P_dom"/>
</dbReference>
<dbReference type="PROSITE" id="PS50109">
    <property type="entry name" value="HIS_KIN"/>
    <property type="match status" value="1"/>
</dbReference>
<dbReference type="SUPFAM" id="SSF55874">
    <property type="entry name" value="ATPase domain of HSP90 chaperone/DNA topoisomerase II/histidine kinase"/>
    <property type="match status" value="1"/>
</dbReference>
<evidence type="ECO:0000313" key="6">
    <source>
        <dbReference type="EMBL" id="PYB77388.1"/>
    </source>
</evidence>
<keyword evidence="7" id="KW-1185">Reference proteome</keyword>
<dbReference type="Gene3D" id="3.30.565.10">
    <property type="entry name" value="Histidine kinase-like ATPase, C-terminal domain"/>
    <property type="match status" value="1"/>
</dbReference>
<dbReference type="InterPro" id="IPR041664">
    <property type="entry name" value="AAA_16"/>
</dbReference>
<feature type="domain" description="Protein kinase" evidence="4">
    <location>
        <begin position="1"/>
        <end position="263"/>
    </location>
</feature>
<dbReference type="InterPro" id="IPR004358">
    <property type="entry name" value="Sig_transdc_His_kin-like_C"/>
</dbReference>
<dbReference type="SMART" id="SM00388">
    <property type="entry name" value="HisKA"/>
    <property type="match status" value="1"/>
</dbReference>
<comment type="caution">
    <text evidence="6">The sequence shown here is derived from an EMBL/GenBank/DDBJ whole genome shotgun (WGS) entry which is preliminary data.</text>
</comment>
<dbReference type="InterPro" id="IPR036890">
    <property type="entry name" value="HATPase_C_sf"/>
</dbReference>
<dbReference type="PROSITE" id="PS50011">
    <property type="entry name" value="PROTEIN_KINASE_DOM"/>
    <property type="match status" value="1"/>
</dbReference>
<dbReference type="SUPFAM" id="SSF55781">
    <property type="entry name" value="GAF domain-like"/>
    <property type="match status" value="1"/>
</dbReference>
<dbReference type="Gene3D" id="1.10.510.10">
    <property type="entry name" value="Transferase(Phosphotransferase) domain 1"/>
    <property type="match status" value="1"/>
</dbReference>
<dbReference type="InterPro" id="IPR003018">
    <property type="entry name" value="GAF"/>
</dbReference>
<dbReference type="SMART" id="SM00387">
    <property type="entry name" value="HATPase_c"/>
    <property type="match status" value="1"/>
</dbReference>
<dbReference type="Pfam" id="PF02518">
    <property type="entry name" value="HATPase_c"/>
    <property type="match status" value="1"/>
</dbReference>
<evidence type="ECO:0000256" key="1">
    <source>
        <dbReference type="ARBA" id="ARBA00000085"/>
    </source>
</evidence>
<dbReference type="Gene3D" id="3.40.50.300">
    <property type="entry name" value="P-loop containing nucleotide triphosphate hydrolases"/>
    <property type="match status" value="1"/>
</dbReference>
<dbReference type="Pfam" id="PF13191">
    <property type="entry name" value="AAA_16"/>
    <property type="match status" value="1"/>
</dbReference>